<sequence length="172" mass="18848">MDGEEFIVIADRLDRAHVAFAREHEPVLKRIGKAVTPFNKAWSGSNIGYHACVYYEAFSLPPTDARFSQERGLEPSYIEGTRGSWVEYRYADVVEAIYQHAGDPDLSAVQASAGTIRSMVEEARGDLLSSLPSPLESLRTTPTWLNSSTAPRMPSSTRPMSSPAPCCLPGSL</sequence>
<reference evidence="2 3" key="1">
    <citation type="submission" date="2024-06" db="EMBL/GenBank/DDBJ databases">
        <title>Genomics of switchgrass bacterial isolates.</title>
        <authorList>
            <person name="Shade A."/>
        </authorList>
    </citation>
    <scope>NUCLEOTIDE SEQUENCE [LARGE SCALE GENOMIC DNA]</scope>
    <source>
        <strain evidence="2 3">PvP084</strain>
    </source>
</reference>
<organism evidence="2 3">
    <name type="scientific">Methylobacterium radiotolerans</name>
    <dbReference type="NCBI Taxonomy" id="31998"/>
    <lineage>
        <taxon>Bacteria</taxon>
        <taxon>Pseudomonadati</taxon>
        <taxon>Pseudomonadota</taxon>
        <taxon>Alphaproteobacteria</taxon>
        <taxon>Hyphomicrobiales</taxon>
        <taxon>Methylobacteriaceae</taxon>
        <taxon>Methylobacterium</taxon>
    </lineage>
</organism>
<dbReference type="EMBL" id="JBEPNW010000005">
    <property type="protein sequence ID" value="MET3869797.1"/>
    <property type="molecule type" value="Genomic_DNA"/>
</dbReference>
<keyword evidence="3" id="KW-1185">Reference proteome</keyword>
<name>A0ABV2NTD9_9HYPH</name>
<evidence type="ECO:0000313" key="3">
    <source>
        <dbReference type="Proteomes" id="UP001549119"/>
    </source>
</evidence>
<accession>A0ABV2NTD9</accession>
<feature type="region of interest" description="Disordered" evidence="1">
    <location>
        <begin position="139"/>
        <end position="172"/>
    </location>
</feature>
<dbReference type="Proteomes" id="UP001549119">
    <property type="component" value="Unassembled WGS sequence"/>
</dbReference>
<gene>
    <name evidence="2" type="ORF">ABIC20_007182</name>
</gene>
<proteinExistence type="predicted"/>
<evidence type="ECO:0000313" key="2">
    <source>
        <dbReference type="EMBL" id="MET3869797.1"/>
    </source>
</evidence>
<comment type="caution">
    <text evidence="2">The sequence shown here is derived from an EMBL/GenBank/DDBJ whole genome shotgun (WGS) entry which is preliminary data.</text>
</comment>
<feature type="compositionally biased region" description="Low complexity" evidence="1">
    <location>
        <begin position="150"/>
        <end position="165"/>
    </location>
</feature>
<protein>
    <submittedName>
        <fullName evidence="2">Uncharacterized protein</fullName>
    </submittedName>
</protein>
<dbReference type="RefSeq" id="WP_209651368.1">
    <property type="nucleotide sequence ID" value="NZ_JBEPNV010000003.1"/>
</dbReference>
<evidence type="ECO:0000256" key="1">
    <source>
        <dbReference type="SAM" id="MobiDB-lite"/>
    </source>
</evidence>